<accession>A0ABD2QI01</accession>
<protein>
    <submittedName>
        <fullName evidence="2">Uncharacterized protein</fullName>
    </submittedName>
</protein>
<keyword evidence="1" id="KW-0812">Transmembrane</keyword>
<feature type="transmembrane region" description="Helical" evidence="1">
    <location>
        <begin position="268"/>
        <end position="289"/>
    </location>
</feature>
<sequence length="452" mass="50620">MRPWQPSAFANHSCKHRKRESASVLINLGLICASISGLIGAGLEVSIQSKLRALPQLANKTQLALVNLCIKDCTVRTRIGDFETRPIEPLHVSPYHDWNLDFPYTTLTAAKELLTPVKENTGTAIFALFLDQRTVPRNINVTLQNLSHQDQEIILHFSRNLSHVSKFGGQPFPATDKLTLSSGSYSLKVTDTSRNLTKTMQVKVDSRQLATVVLSLHSNWEMVVVQHGITEELSILYQCFQLTFLTIADLLLSIQGLKLWYFGSPKALRFWSAGVFFGAVSLGNLWTVILSSSLQFQNRAWLYFIYSAIGIIGILAYNLVAIWAHKCQIEYFAGTAHSISGNESTGSVYVYNSTAKPEQQPPKPVVALNEPNVKVRQPIPVLEITKCNAAVQSNPSNISDKTRDLDDLFPIPKIDSNRPKTATKMQSWDRSKEVKSIDHVRYSLNERPNWKV</sequence>
<keyword evidence="3" id="KW-1185">Reference proteome</keyword>
<evidence type="ECO:0000313" key="3">
    <source>
        <dbReference type="Proteomes" id="UP001626550"/>
    </source>
</evidence>
<evidence type="ECO:0000256" key="1">
    <source>
        <dbReference type="SAM" id="Phobius"/>
    </source>
</evidence>
<keyword evidence="1" id="KW-1133">Transmembrane helix</keyword>
<feature type="transmembrane region" description="Helical" evidence="1">
    <location>
        <begin position="21"/>
        <end position="43"/>
    </location>
</feature>
<dbReference type="EMBL" id="JBJKFK010000254">
    <property type="protein sequence ID" value="KAL3318356.1"/>
    <property type="molecule type" value="Genomic_DNA"/>
</dbReference>
<dbReference type="Proteomes" id="UP001626550">
    <property type="component" value="Unassembled WGS sequence"/>
</dbReference>
<dbReference type="InterPro" id="IPR036259">
    <property type="entry name" value="MFS_trans_sf"/>
</dbReference>
<dbReference type="Gene3D" id="1.20.1250.20">
    <property type="entry name" value="MFS general substrate transporter like domains"/>
    <property type="match status" value="1"/>
</dbReference>
<organism evidence="2 3">
    <name type="scientific">Cichlidogyrus casuarinus</name>
    <dbReference type="NCBI Taxonomy" id="1844966"/>
    <lineage>
        <taxon>Eukaryota</taxon>
        <taxon>Metazoa</taxon>
        <taxon>Spiralia</taxon>
        <taxon>Lophotrochozoa</taxon>
        <taxon>Platyhelminthes</taxon>
        <taxon>Monogenea</taxon>
        <taxon>Monopisthocotylea</taxon>
        <taxon>Dactylogyridea</taxon>
        <taxon>Ancyrocephalidae</taxon>
        <taxon>Cichlidogyrus</taxon>
    </lineage>
</organism>
<feature type="transmembrane region" description="Helical" evidence="1">
    <location>
        <begin position="301"/>
        <end position="324"/>
    </location>
</feature>
<evidence type="ECO:0000313" key="2">
    <source>
        <dbReference type="EMBL" id="KAL3318356.1"/>
    </source>
</evidence>
<dbReference type="AlphaFoldDB" id="A0ABD2QI01"/>
<keyword evidence="1" id="KW-0472">Membrane</keyword>
<proteinExistence type="predicted"/>
<comment type="caution">
    <text evidence="2">The sequence shown here is derived from an EMBL/GenBank/DDBJ whole genome shotgun (WGS) entry which is preliminary data.</text>
</comment>
<name>A0ABD2QI01_9PLAT</name>
<gene>
    <name evidence="2" type="ORF">Ciccas_002977</name>
</gene>
<reference evidence="2 3" key="1">
    <citation type="submission" date="2024-11" db="EMBL/GenBank/DDBJ databases">
        <title>Adaptive evolution of stress response genes in parasites aligns with host niche diversity.</title>
        <authorList>
            <person name="Hahn C."/>
            <person name="Resl P."/>
        </authorList>
    </citation>
    <scope>NUCLEOTIDE SEQUENCE [LARGE SCALE GENOMIC DNA]</scope>
    <source>
        <strain evidence="2">EGGRZ-B1_66</strain>
        <tissue evidence="2">Body</tissue>
    </source>
</reference>